<gene>
    <name evidence="3" type="ORF">PHYPA_003384</name>
</gene>
<evidence type="ECO:0000256" key="2">
    <source>
        <dbReference type="SAM" id="MobiDB-lite"/>
    </source>
</evidence>
<dbReference type="Gramene" id="Pp3c2_29530V3.1">
    <property type="protein sequence ID" value="PAC:32934858.CDS.1"/>
    <property type="gene ID" value="Pp3c2_29530"/>
</dbReference>
<organism evidence="3">
    <name type="scientific">Physcomitrium patens</name>
    <name type="common">Spreading-leaved earth moss</name>
    <name type="synonym">Physcomitrella patens</name>
    <dbReference type="NCBI Taxonomy" id="3218"/>
    <lineage>
        <taxon>Eukaryota</taxon>
        <taxon>Viridiplantae</taxon>
        <taxon>Streptophyta</taxon>
        <taxon>Embryophyta</taxon>
        <taxon>Bryophyta</taxon>
        <taxon>Bryophytina</taxon>
        <taxon>Bryopsida</taxon>
        <taxon>Funariidae</taxon>
        <taxon>Funariales</taxon>
        <taxon>Funariaceae</taxon>
        <taxon>Physcomitrium</taxon>
    </lineage>
</organism>
<dbReference type="Proteomes" id="UP000006727">
    <property type="component" value="Chromosome 2"/>
</dbReference>
<evidence type="ECO:0000313" key="5">
    <source>
        <dbReference type="Proteomes" id="UP000006727"/>
    </source>
</evidence>
<feature type="region of interest" description="Disordered" evidence="2">
    <location>
        <begin position="393"/>
        <end position="417"/>
    </location>
</feature>
<reference evidence="3 5" key="2">
    <citation type="journal article" date="2018" name="Plant J.">
        <title>The Physcomitrella patens chromosome-scale assembly reveals moss genome structure and evolution.</title>
        <authorList>
            <person name="Lang D."/>
            <person name="Ullrich K.K."/>
            <person name="Murat F."/>
            <person name="Fuchs J."/>
            <person name="Jenkins J."/>
            <person name="Haas F.B."/>
            <person name="Piednoel M."/>
            <person name="Gundlach H."/>
            <person name="Van Bel M."/>
            <person name="Meyberg R."/>
            <person name="Vives C."/>
            <person name="Morata J."/>
            <person name="Symeonidi A."/>
            <person name="Hiss M."/>
            <person name="Muchero W."/>
            <person name="Kamisugi Y."/>
            <person name="Saleh O."/>
            <person name="Blanc G."/>
            <person name="Decker E.L."/>
            <person name="van Gessel N."/>
            <person name="Grimwood J."/>
            <person name="Hayes R.D."/>
            <person name="Graham S.W."/>
            <person name="Gunter L.E."/>
            <person name="McDaniel S.F."/>
            <person name="Hoernstein S.N.W."/>
            <person name="Larsson A."/>
            <person name="Li F.W."/>
            <person name="Perroud P.F."/>
            <person name="Phillips J."/>
            <person name="Ranjan P."/>
            <person name="Rokshar D.S."/>
            <person name="Rothfels C.J."/>
            <person name="Schneider L."/>
            <person name="Shu S."/>
            <person name="Stevenson D.W."/>
            <person name="Thummler F."/>
            <person name="Tillich M."/>
            <person name="Villarreal Aguilar J.C."/>
            <person name="Widiez T."/>
            <person name="Wong G.K."/>
            <person name="Wymore A."/>
            <person name="Zhang Y."/>
            <person name="Zimmer A.D."/>
            <person name="Quatrano R.S."/>
            <person name="Mayer K.F.X."/>
            <person name="Goodstein D."/>
            <person name="Casacuberta J.M."/>
            <person name="Vandepoele K."/>
            <person name="Reski R."/>
            <person name="Cuming A.C."/>
            <person name="Tuskan G.A."/>
            <person name="Maumus F."/>
            <person name="Salse J."/>
            <person name="Schmutz J."/>
            <person name="Rensing S.A."/>
        </authorList>
    </citation>
    <scope>NUCLEOTIDE SEQUENCE [LARGE SCALE GENOMIC DNA]</scope>
    <source>
        <strain evidence="4 5">cv. Gransden 2004</strain>
    </source>
</reference>
<proteinExistence type="predicted"/>
<feature type="region of interest" description="Disordered" evidence="2">
    <location>
        <begin position="72"/>
        <end position="101"/>
    </location>
</feature>
<dbReference type="EnsemblPlants" id="Pp3c2_29530V3.1">
    <property type="protein sequence ID" value="PAC:32934858.CDS.1"/>
    <property type="gene ID" value="Pp3c2_29530"/>
</dbReference>
<dbReference type="EMBL" id="ABEU02000002">
    <property type="protein sequence ID" value="PNR60591.1"/>
    <property type="molecule type" value="Genomic_DNA"/>
</dbReference>
<name>A0A2K1L3K2_PHYPA</name>
<evidence type="ECO:0000313" key="3">
    <source>
        <dbReference type="EMBL" id="PNR60591.1"/>
    </source>
</evidence>
<feature type="compositionally biased region" description="Polar residues" evidence="2">
    <location>
        <begin position="121"/>
        <end position="130"/>
    </location>
</feature>
<keyword evidence="5" id="KW-1185">Reference proteome</keyword>
<evidence type="ECO:0008006" key="6">
    <source>
        <dbReference type="Google" id="ProtNLM"/>
    </source>
</evidence>
<dbReference type="AlphaFoldDB" id="A0A2K1L3K2"/>
<accession>A0A2K1L3K2</accession>
<keyword evidence="1" id="KW-0175">Coiled coil</keyword>
<dbReference type="Gramene" id="Pp3c2_29530V3.2">
    <property type="protein sequence ID" value="PAC:32934859.CDS.1"/>
    <property type="gene ID" value="Pp3c2_29530"/>
</dbReference>
<protein>
    <recommendedName>
        <fullName evidence="6">AP2/ERF domain-containing protein</fullName>
    </recommendedName>
</protein>
<dbReference type="InParanoid" id="A0A2K1L3K2"/>
<dbReference type="EnsemblPlants" id="Pp3c2_29530V3.2">
    <property type="protein sequence ID" value="PAC:32934859.CDS.1"/>
    <property type="gene ID" value="Pp3c2_29530"/>
</dbReference>
<feature type="coiled-coil region" evidence="1">
    <location>
        <begin position="577"/>
        <end position="625"/>
    </location>
</feature>
<feature type="region of interest" description="Disordered" evidence="2">
    <location>
        <begin position="116"/>
        <end position="140"/>
    </location>
</feature>
<sequence>MRTGSSGCVGAPSIGSLNSTESFKAMSRWKLLRNIFTCTRILWRFLGQQAKNIRIRLTVGQRLGFVENPIVAGSNPSPGSDGVPSGRAGLEGTRRTDKSRRPVDCGELPVVYSDARRSAKTHVSQNSSSSERQHWMQRTPPPWETFASQQSPVKIVIYNVALWSLVCDQHSTDHVDWGDWKLTIDSLSGTQSQKNVTYVSIVMFQAASIVLFRAAYFWLKFRESVCCSSFESRKRKLNEVQDEVNDHLLASKVISKGIYCRSKKQKDGTTTYIYEPRFKPPRERQPHSGASQQSGWIYVGQYDSPEEAKIVYEIAAFFYGKPVNGGRLEFGSTSFVIPPMSEQDCRKCDEDKRKWVKDKTKEVYEDFKKFKTSKLANMANRILGSNFDERNVAAGDSDDDARSPFGASQILADDNVQPPPLHQLSDSMLEDIIADPISSQALYRETVLRLLNSSDTQAKQFSTAEPDSVPALSWAKILQQLSSVEDQTSHLTIDEILENHGPQPFESAGHGPQLLSPILTAFQATPLGSILGHATPCDQFSFHQSNPQEDALQSQVNCFQQLVNYQKQRLEDFAIQKEILQQRVEYFANKNESLQKRLGEFMTHILHLQQRLSEAEAHNQELRCEIRCLRYGGATSNAA</sequence>
<dbReference type="PaxDb" id="3218-PP1S22_104V6.1"/>
<reference evidence="4" key="3">
    <citation type="submission" date="2020-12" db="UniProtKB">
        <authorList>
            <consortium name="EnsemblPlants"/>
        </authorList>
    </citation>
    <scope>IDENTIFICATION</scope>
</reference>
<evidence type="ECO:0000313" key="4">
    <source>
        <dbReference type="EnsemblPlants" id="PAC:32934858.CDS.1"/>
    </source>
</evidence>
<evidence type="ECO:0000256" key="1">
    <source>
        <dbReference type="SAM" id="Coils"/>
    </source>
</evidence>
<reference evidence="3 5" key="1">
    <citation type="journal article" date="2008" name="Science">
        <title>The Physcomitrella genome reveals evolutionary insights into the conquest of land by plants.</title>
        <authorList>
            <person name="Rensing S."/>
            <person name="Lang D."/>
            <person name="Zimmer A."/>
            <person name="Terry A."/>
            <person name="Salamov A."/>
            <person name="Shapiro H."/>
            <person name="Nishiyama T."/>
            <person name="Perroud P.-F."/>
            <person name="Lindquist E."/>
            <person name="Kamisugi Y."/>
            <person name="Tanahashi T."/>
            <person name="Sakakibara K."/>
            <person name="Fujita T."/>
            <person name="Oishi K."/>
            <person name="Shin-I T."/>
            <person name="Kuroki Y."/>
            <person name="Toyoda A."/>
            <person name="Suzuki Y."/>
            <person name="Hashimoto A."/>
            <person name="Yamaguchi K."/>
            <person name="Sugano A."/>
            <person name="Kohara Y."/>
            <person name="Fujiyama A."/>
            <person name="Anterola A."/>
            <person name="Aoki S."/>
            <person name="Ashton N."/>
            <person name="Barbazuk W.B."/>
            <person name="Barker E."/>
            <person name="Bennetzen J."/>
            <person name="Bezanilla M."/>
            <person name="Blankenship R."/>
            <person name="Cho S.H."/>
            <person name="Dutcher S."/>
            <person name="Estelle M."/>
            <person name="Fawcett J.A."/>
            <person name="Gundlach H."/>
            <person name="Hanada K."/>
            <person name="Heyl A."/>
            <person name="Hicks K.A."/>
            <person name="Hugh J."/>
            <person name="Lohr M."/>
            <person name="Mayer K."/>
            <person name="Melkozernov A."/>
            <person name="Murata T."/>
            <person name="Nelson D."/>
            <person name="Pils B."/>
            <person name="Prigge M."/>
            <person name="Reiss B."/>
            <person name="Renner T."/>
            <person name="Rombauts S."/>
            <person name="Rushton P."/>
            <person name="Sanderfoot A."/>
            <person name="Schween G."/>
            <person name="Shiu S.-H."/>
            <person name="Stueber K."/>
            <person name="Theodoulou F.L."/>
            <person name="Tu H."/>
            <person name="Van de Peer Y."/>
            <person name="Verrier P.J."/>
            <person name="Waters E."/>
            <person name="Wood A."/>
            <person name="Yang L."/>
            <person name="Cove D."/>
            <person name="Cuming A."/>
            <person name="Hasebe M."/>
            <person name="Lucas S."/>
            <person name="Mishler D.B."/>
            <person name="Reski R."/>
            <person name="Grigoriev I."/>
            <person name="Quatrano R.S."/>
            <person name="Boore J.L."/>
        </authorList>
    </citation>
    <scope>NUCLEOTIDE SEQUENCE [LARGE SCALE GENOMIC DNA]</scope>
    <source>
        <strain evidence="4 5">cv. Gransden 2004</strain>
    </source>
</reference>
<feature type="compositionally biased region" description="Basic and acidic residues" evidence="2">
    <location>
        <begin position="92"/>
        <end position="101"/>
    </location>
</feature>